<dbReference type="AlphaFoldDB" id="A0A0D8XE80"/>
<proteinExistence type="predicted"/>
<evidence type="ECO:0000313" key="1">
    <source>
        <dbReference type="EMBL" id="KJH42908.1"/>
    </source>
</evidence>
<dbReference type="InterPro" id="IPR035940">
    <property type="entry name" value="CAP_sf"/>
</dbReference>
<name>A0A0D8XE80_DICVI</name>
<dbReference type="Gene3D" id="3.40.33.10">
    <property type="entry name" value="CAP"/>
    <property type="match status" value="1"/>
</dbReference>
<dbReference type="OrthoDB" id="5874910at2759"/>
<evidence type="ECO:0000313" key="2">
    <source>
        <dbReference type="Proteomes" id="UP000053766"/>
    </source>
</evidence>
<keyword evidence="2" id="KW-1185">Reference proteome</keyword>
<dbReference type="EMBL" id="KN716611">
    <property type="protein sequence ID" value="KJH42908.1"/>
    <property type="molecule type" value="Genomic_DNA"/>
</dbReference>
<reference evidence="1 2" key="1">
    <citation type="submission" date="2013-11" db="EMBL/GenBank/DDBJ databases">
        <title>Draft genome of the bovine lungworm Dictyocaulus viviparus.</title>
        <authorList>
            <person name="Mitreva M."/>
        </authorList>
    </citation>
    <scope>NUCLEOTIDE SEQUENCE [LARGE SCALE GENOMIC DNA]</scope>
    <source>
        <strain evidence="1 2">HannoverDv2000</strain>
    </source>
</reference>
<accession>A0A0D8XE80</accession>
<sequence>MANGGTNKIGCALHECHVDNYQHDEHAEKYPYIKEYQYGVDNQYGQVNQHGSKSYLLFVCAYGDPHIKVGNPIYTKGPPCDSCKDRCLGGALCDTEIV</sequence>
<gene>
    <name evidence="1" type="ORF">DICVIV_11089</name>
</gene>
<organism evidence="1 2">
    <name type="scientific">Dictyocaulus viviparus</name>
    <name type="common">Bovine lungworm</name>
    <dbReference type="NCBI Taxonomy" id="29172"/>
    <lineage>
        <taxon>Eukaryota</taxon>
        <taxon>Metazoa</taxon>
        <taxon>Ecdysozoa</taxon>
        <taxon>Nematoda</taxon>
        <taxon>Chromadorea</taxon>
        <taxon>Rhabditida</taxon>
        <taxon>Rhabditina</taxon>
        <taxon>Rhabditomorpha</taxon>
        <taxon>Strongyloidea</taxon>
        <taxon>Metastrongylidae</taxon>
        <taxon>Dictyocaulus</taxon>
    </lineage>
</organism>
<reference evidence="2" key="2">
    <citation type="journal article" date="2016" name="Sci. Rep.">
        <title>Dictyocaulus viviparus genome, variome and transcriptome elucidate lungworm biology and support future intervention.</title>
        <authorList>
            <person name="McNulty S.N."/>
            <person name="Strube C."/>
            <person name="Rosa B.A."/>
            <person name="Martin J.C."/>
            <person name="Tyagi R."/>
            <person name="Choi Y.J."/>
            <person name="Wang Q."/>
            <person name="Hallsworth Pepin K."/>
            <person name="Zhang X."/>
            <person name="Ozersky P."/>
            <person name="Wilson R.K."/>
            <person name="Sternberg P.W."/>
            <person name="Gasser R.B."/>
            <person name="Mitreva M."/>
        </authorList>
    </citation>
    <scope>NUCLEOTIDE SEQUENCE [LARGE SCALE GENOMIC DNA]</scope>
    <source>
        <strain evidence="2">HannoverDv2000</strain>
    </source>
</reference>
<dbReference type="Proteomes" id="UP000053766">
    <property type="component" value="Unassembled WGS sequence"/>
</dbReference>
<protein>
    <submittedName>
        <fullName evidence="1">Uncharacterized protein</fullName>
    </submittedName>
</protein>